<feature type="region of interest" description="Disordered" evidence="1">
    <location>
        <begin position="78"/>
        <end position="100"/>
    </location>
</feature>
<feature type="region of interest" description="Disordered" evidence="1">
    <location>
        <begin position="1"/>
        <end position="25"/>
    </location>
</feature>
<accession>A0AAV8Q1G3</accession>
<keyword evidence="2" id="KW-1133">Transmembrane helix</keyword>
<protein>
    <submittedName>
        <fullName evidence="3">Uncharacterized protein</fullName>
    </submittedName>
</protein>
<reference evidence="3 4" key="1">
    <citation type="submission" date="2022-12" db="EMBL/GenBank/DDBJ databases">
        <title>Chromosome-scale assembly of the Ensete ventricosum genome.</title>
        <authorList>
            <person name="Dussert Y."/>
            <person name="Stocks J."/>
            <person name="Wendawek A."/>
            <person name="Woldeyes F."/>
            <person name="Nichols R.A."/>
            <person name="Borrell J.S."/>
        </authorList>
    </citation>
    <scope>NUCLEOTIDE SEQUENCE [LARGE SCALE GENOMIC DNA]</scope>
    <source>
        <strain evidence="4">cv. Maze</strain>
        <tissue evidence="3">Seeds</tissue>
    </source>
</reference>
<dbReference type="Proteomes" id="UP001222027">
    <property type="component" value="Unassembled WGS sequence"/>
</dbReference>
<dbReference type="EMBL" id="JAQQAF010000009">
    <property type="protein sequence ID" value="KAJ8461202.1"/>
    <property type="molecule type" value="Genomic_DNA"/>
</dbReference>
<gene>
    <name evidence="3" type="ORF">OPV22_034128</name>
</gene>
<keyword evidence="4" id="KW-1185">Reference proteome</keyword>
<comment type="caution">
    <text evidence="3">The sequence shown here is derived from an EMBL/GenBank/DDBJ whole genome shotgun (WGS) entry which is preliminary data.</text>
</comment>
<evidence type="ECO:0000256" key="2">
    <source>
        <dbReference type="SAM" id="Phobius"/>
    </source>
</evidence>
<evidence type="ECO:0000256" key="1">
    <source>
        <dbReference type="SAM" id="MobiDB-lite"/>
    </source>
</evidence>
<sequence length="100" mass="10829">MHLGAAADVPLAPAEETGGPSPPRGPWRSCRLMLIALAGVVLVLLFLACFPSGDEGGRNATGETCLVVQYRDLEPKTDRSCAEHLKTKTKKDHSKEDSWR</sequence>
<evidence type="ECO:0000313" key="3">
    <source>
        <dbReference type="EMBL" id="KAJ8461202.1"/>
    </source>
</evidence>
<dbReference type="AlphaFoldDB" id="A0AAV8Q1G3"/>
<organism evidence="3 4">
    <name type="scientific">Ensete ventricosum</name>
    <name type="common">Abyssinian banana</name>
    <name type="synonym">Musa ensete</name>
    <dbReference type="NCBI Taxonomy" id="4639"/>
    <lineage>
        <taxon>Eukaryota</taxon>
        <taxon>Viridiplantae</taxon>
        <taxon>Streptophyta</taxon>
        <taxon>Embryophyta</taxon>
        <taxon>Tracheophyta</taxon>
        <taxon>Spermatophyta</taxon>
        <taxon>Magnoliopsida</taxon>
        <taxon>Liliopsida</taxon>
        <taxon>Zingiberales</taxon>
        <taxon>Musaceae</taxon>
        <taxon>Ensete</taxon>
    </lineage>
</organism>
<feature type="transmembrane region" description="Helical" evidence="2">
    <location>
        <begin position="32"/>
        <end position="50"/>
    </location>
</feature>
<proteinExistence type="predicted"/>
<evidence type="ECO:0000313" key="4">
    <source>
        <dbReference type="Proteomes" id="UP001222027"/>
    </source>
</evidence>
<keyword evidence="2" id="KW-0472">Membrane</keyword>
<name>A0AAV8Q1G3_ENSVE</name>
<keyword evidence="2" id="KW-0812">Transmembrane</keyword>